<feature type="compositionally biased region" description="Low complexity" evidence="6">
    <location>
        <begin position="463"/>
        <end position="472"/>
    </location>
</feature>
<evidence type="ECO:0000256" key="4">
    <source>
        <dbReference type="ARBA" id="ARBA00022519"/>
    </source>
</evidence>
<dbReference type="InterPro" id="IPR058626">
    <property type="entry name" value="MdtA-like_b-barrel"/>
</dbReference>
<proteinExistence type="inferred from homology"/>
<name>A0A916RSM3_9BACT</name>
<feature type="compositionally biased region" description="Low complexity" evidence="6">
    <location>
        <begin position="348"/>
        <end position="377"/>
    </location>
</feature>
<dbReference type="SUPFAM" id="SSF111369">
    <property type="entry name" value="HlyD-like secretion proteins"/>
    <property type="match status" value="1"/>
</dbReference>
<evidence type="ECO:0000256" key="2">
    <source>
        <dbReference type="ARBA" id="ARBA00009477"/>
    </source>
</evidence>
<dbReference type="GO" id="GO:1990281">
    <property type="term" value="C:efflux pump complex"/>
    <property type="evidence" value="ECO:0007669"/>
    <property type="project" value="TreeGrafter"/>
</dbReference>
<dbReference type="EMBL" id="BMJB01000001">
    <property type="protein sequence ID" value="GGA67529.1"/>
    <property type="molecule type" value="Genomic_DNA"/>
</dbReference>
<keyword evidence="4" id="KW-0997">Cell inner membrane</keyword>
<dbReference type="Gene3D" id="2.40.420.20">
    <property type="match status" value="1"/>
</dbReference>
<feature type="compositionally biased region" description="Low complexity" evidence="6">
    <location>
        <begin position="484"/>
        <end position="508"/>
    </location>
</feature>
<gene>
    <name evidence="10" type="primary">mdtA</name>
    <name evidence="10" type="ORF">GCM10011507_18850</name>
</gene>
<evidence type="ECO:0000256" key="5">
    <source>
        <dbReference type="ARBA" id="ARBA00023136"/>
    </source>
</evidence>
<dbReference type="PANTHER" id="PTHR30469:SF12">
    <property type="entry name" value="MULTIDRUG RESISTANCE PROTEIN MDTA"/>
    <property type="match status" value="1"/>
</dbReference>
<evidence type="ECO:0000259" key="8">
    <source>
        <dbReference type="Pfam" id="PF25917"/>
    </source>
</evidence>
<dbReference type="Proteomes" id="UP000648801">
    <property type="component" value="Unassembled WGS sequence"/>
</dbReference>
<dbReference type="GO" id="GO:0015562">
    <property type="term" value="F:efflux transmembrane transporter activity"/>
    <property type="evidence" value="ECO:0007669"/>
    <property type="project" value="TreeGrafter"/>
</dbReference>
<sequence length="508" mass="53020">MPPSGQGSTSPEPEQPQGSIFRKILVVLIILAAIGAAVWKIHSNTVAESATSAKLAAAADRPTPVQVMPVVQKTMPIYLTELGTVTAYYTVTLKTRVDGQLIRVNVREGQAVRKGELLAEIDPAPYQAALAQAQGQLVKDQANAANAQAEASRYTALFNAGVVSKESQQAQVSTAGQAQGSIDADKAAIEAARVNLNYTKITSPIDGVVGLRLVDPGNIVHATDTTGLLVVTQLQPIAVIFTLPEDQLPQVLELMRGGNQLAVDAYDRSGTTHIATGRVLTVDNQIDPTTGTVKVKAVFNNKDGALFPNQFVNIRLILQQRPNALVIPASALQSGAQGNFVFLVKQGNPPSSKSDNDSSAASQPESSGSASSSSSASGQKKPHSNAYVVAQPVQVDLTEGAQVILKSGLTPGDQVVVDGQEKLKDGSRVTVHTAQKTPNPITTSSDQQMGLTNTEITGPVPNPAKANLAAPNGKDQLGLRAPRRQQPAGGQQPGKGQPATGQAKGQLP</sequence>
<dbReference type="Gene3D" id="2.40.50.100">
    <property type="match status" value="1"/>
</dbReference>
<feature type="compositionally biased region" description="Polar residues" evidence="6">
    <location>
        <begin position="436"/>
        <end position="456"/>
    </location>
</feature>
<keyword evidence="5" id="KW-0472">Membrane</keyword>
<keyword evidence="11" id="KW-1185">Reference proteome</keyword>
<dbReference type="NCBIfam" id="TIGR01730">
    <property type="entry name" value="RND_mfp"/>
    <property type="match status" value="1"/>
</dbReference>
<keyword evidence="3" id="KW-1003">Cell membrane</keyword>
<dbReference type="Gene3D" id="2.40.30.170">
    <property type="match status" value="1"/>
</dbReference>
<accession>A0A916RSM3</accession>
<dbReference type="InterPro" id="IPR058624">
    <property type="entry name" value="MdtA-like_HH"/>
</dbReference>
<evidence type="ECO:0000313" key="10">
    <source>
        <dbReference type="EMBL" id="GGA67529.1"/>
    </source>
</evidence>
<feature type="region of interest" description="Disordered" evidence="6">
    <location>
        <begin position="436"/>
        <end position="508"/>
    </location>
</feature>
<evidence type="ECO:0000313" key="11">
    <source>
        <dbReference type="Proteomes" id="UP000648801"/>
    </source>
</evidence>
<evidence type="ECO:0000256" key="1">
    <source>
        <dbReference type="ARBA" id="ARBA00004236"/>
    </source>
</evidence>
<reference evidence="10" key="2">
    <citation type="submission" date="2020-09" db="EMBL/GenBank/DDBJ databases">
        <authorList>
            <person name="Sun Q."/>
            <person name="Zhou Y."/>
        </authorList>
    </citation>
    <scope>NUCLEOTIDE SEQUENCE</scope>
    <source>
        <strain evidence="10">CGMCC 1.15447</strain>
    </source>
</reference>
<dbReference type="PANTHER" id="PTHR30469">
    <property type="entry name" value="MULTIDRUG RESISTANCE PROTEIN MDTA"/>
    <property type="match status" value="1"/>
</dbReference>
<dbReference type="Pfam" id="PF25876">
    <property type="entry name" value="HH_MFP_RND"/>
    <property type="match status" value="1"/>
</dbReference>
<organism evidence="10 11">
    <name type="scientific">Edaphobacter acidisoli</name>
    <dbReference type="NCBI Taxonomy" id="2040573"/>
    <lineage>
        <taxon>Bacteria</taxon>
        <taxon>Pseudomonadati</taxon>
        <taxon>Acidobacteriota</taxon>
        <taxon>Terriglobia</taxon>
        <taxon>Terriglobales</taxon>
        <taxon>Acidobacteriaceae</taxon>
        <taxon>Edaphobacter</taxon>
    </lineage>
</organism>
<evidence type="ECO:0000259" key="9">
    <source>
        <dbReference type="Pfam" id="PF25944"/>
    </source>
</evidence>
<feature type="domain" description="Multidrug resistance protein MdtA-like alpha-helical hairpin" evidence="7">
    <location>
        <begin position="130"/>
        <end position="199"/>
    </location>
</feature>
<evidence type="ECO:0000256" key="3">
    <source>
        <dbReference type="ARBA" id="ARBA00022475"/>
    </source>
</evidence>
<comment type="caution">
    <text evidence="10">The sequence shown here is derived from an EMBL/GenBank/DDBJ whole genome shotgun (WGS) entry which is preliminary data.</text>
</comment>
<dbReference type="AlphaFoldDB" id="A0A916RSM3"/>
<evidence type="ECO:0000259" key="7">
    <source>
        <dbReference type="Pfam" id="PF25876"/>
    </source>
</evidence>
<evidence type="ECO:0000256" key="6">
    <source>
        <dbReference type="SAM" id="MobiDB-lite"/>
    </source>
</evidence>
<dbReference type="Gene3D" id="1.10.287.470">
    <property type="entry name" value="Helix hairpin bin"/>
    <property type="match status" value="1"/>
</dbReference>
<feature type="region of interest" description="Disordered" evidence="6">
    <location>
        <begin position="343"/>
        <end position="384"/>
    </location>
</feature>
<dbReference type="Pfam" id="PF25917">
    <property type="entry name" value="BSH_RND"/>
    <property type="match status" value="1"/>
</dbReference>
<feature type="domain" description="Multidrug resistance protein MdtA-like beta-barrel" evidence="9">
    <location>
        <begin position="236"/>
        <end position="317"/>
    </location>
</feature>
<dbReference type="InterPro" id="IPR006143">
    <property type="entry name" value="RND_pump_MFP"/>
</dbReference>
<dbReference type="InterPro" id="IPR058625">
    <property type="entry name" value="MdtA-like_BSH"/>
</dbReference>
<comment type="similarity">
    <text evidence="2">Belongs to the membrane fusion protein (MFP) (TC 8.A.1) family.</text>
</comment>
<protein>
    <submittedName>
        <fullName evidence="10">Multidrug resistance protein MdtA</fullName>
    </submittedName>
</protein>
<comment type="subcellular location">
    <subcellularLocation>
        <location evidence="1">Cell membrane</location>
    </subcellularLocation>
</comment>
<dbReference type="Pfam" id="PF25944">
    <property type="entry name" value="Beta-barrel_RND"/>
    <property type="match status" value="1"/>
</dbReference>
<reference evidence="10" key="1">
    <citation type="journal article" date="2014" name="Int. J. Syst. Evol. Microbiol.">
        <title>Complete genome sequence of Corynebacterium casei LMG S-19264T (=DSM 44701T), isolated from a smear-ripened cheese.</title>
        <authorList>
            <consortium name="US DOE Joint Genome Institute (JGI-PGF)"/>
            <person name="Walter F."/>
            <person name="Albersmeier A."/>
            <person name="Kalinowski J."/>
            <person name="Ruckert C."/>
        </authorList>
    </citation>
    <scope>NUCLEOTIDE SEQUENCE</scope>
    <source>
        <strain evidence="10">CGMCC 1.15447</strain>
    </source>
</reference>
<feature type="domain" description="Multidrug resistance protein MdtA-like barrel-sandwich hybrid" evidence="8">
    <location>
        <begin position="90"/>
        <end position="232"/>
    </location>
</feature>